<feature type="domain" description="Ribbon-helix-helix protein CopG" evidence="2">
    <location>
        <begin position="1"/>
        <end position="40"/>
    </location>
</feature>
<sequence>MRTTVTIDDRLLELAKARARERDATLGEIVEDSLRRYLAQPVPVAEVRLPVFEGGTGLAAGIDPSSNASIADAADDDVTPRLDLRR</sequence>
<evidence type="ECO:0000256" key="1">
    <source>
        <dbReference type="SAM" id="MobiDB-lite"/>
    </source>
</evidence>
<gene>
    <name evidence="3" type="ORF">CLV56_2334</name>
</gene>
<accession>A0A0B2BVQ8</accession>
<protein>
    <submittedName>
        <fullName evidence="3">Ribbon-helix-helix CopG family protein</fullName>
    </submittedName>
</protein>
<evidence type="ECO:0000313" key="4">
    <source>
        <dbReference type="Proteomes" id="UP000230842"/>
    </source>
</evidence>
<comment type="caution">
    <text evidence="3">The sequence shown here is derived from an EMBL/GenBank/DDBJ whole genome shotgun (WGS) entry which is preliminary data.</text>
</comment>
<reference evidence="3 4" key="1">
    <citation type="submission" date="2017-11" db="EMBL/GenBank/DDBJ databases">
        <title>Genomic Encyclopedia of Archaeal and Bacterial Type Strains, Phase II (KMG-II): From Individual Species to Whole Genera.</title>
        <authorList>
            <person name="Goeker M."/>
        </authorList>
    </citation>
    <scope>NUCLEOTIDE SEQUENCE [LARGE SCALE GENOMIC DNA]</scope>
    <source>
        <strain evidence="3 4">DSM 27763</strain>
    </source>
</reference>
<evidence type="ECO:0000259" key="2">
    <source>
        <dbReference type="Pfam" id="PF01402"/>
    </source>
</evidence>
<name>A0A0B2BVQ8_9ACTN</name>
<dbReference type="Proteomes" id="UP000230842">
    <property type="component" value="Unassembled WGS sequence"/>
</dbReference>
<dbReference type="EMBL" id="PGEZ01000001">
    <property type="protein sequence ID" value="PJJ58089.1"/>
    <property type="molecule type" value="Genomic_DNA"/>
</dbReference>
<dbReference type="InterPro" id="IPR002145">
    <property type="entry name" value="CopG"/>
</dbReference>
<dbReference type="AlphaFoldDB" id="A0A0B2BVQ8"/>
<feature type="region of interest" description="Disordered" evidence="1">
    <location>
        <begin position="62"/>
        <end position="86"/>
    </location>
</feature>
<evidence type="ECO:0000313" key="3">
    <source>
        <dbReference type="EMBL" id="PJJ58089.1"/>
    </source>
</evidence>
<dbReference type="CDD" id="cd21631">
    <property type="entry name" value="RHH_CopG_NikR-like"/>
    <property type="match status" value="1"/>
</dbReference>
<proteinExistence type="predicted"/>
<dbReference type="Pfam" id="PF01402">
    <property type="entry name" value="RHH_1"/>
    <property type="match status" value="1"/>
</dbReference>
<organism evidence="3 4">
    <name type="scientific">Mumia flava</name>
    <dbReference type="NCBI Taxonomy" id="1348852"/>
    <lineage>
        <taxon>Bacteria</taxon>
        <taxon>Bacillati</taxon>
        <taxon>Actinomycetota</taxon>
        <taxon>Actinomycetes</taxon>
        <taxon>Propionibacteriales</taxon>
        <taxon>Nocardioidaceae</taxon>
        <taxon>Mumia</taxon>
    </lineage>
</organism>
<keyword evidence="4" id="KW-1185">Reference proteome</keyword>